<evidence type="ECO:0000313" key="2">
    <source>
        <dbReference type="EMBL" id="KAK8884520.1"/>
    </source>
</evidence>
<gene>
    <name evidence="2" type="ORF">M9Y10_043634</name>
</gene>
<reference evidence="2 3" key="1">
    <citation type="submission" date="2024-04" db="EMBL/GenBank/DDBJ databases">
        <title>Tritrichomonas musculus Genome.</title>
        <authorList>
            <person name="Alves-Ferreira E."/>
            <person name="Grigg M."/>
            <person name="Lorenzi H."/>
            <person name="Galac M."/>
        </authorList>
    </citation>
    <scope>NUCLEOTIDE SEQUENCE [LARGE SCALE GENOMIC DNA]</scope>
    <source>
        <strain evidence="2 3">EAF2021</strain>
    </source>
</reference>
<name>A0ABR2K074_9EUKA</name>
<feature type="region of interest" description="Disordered" evidence="1">
    <location>
        <begin position="563"/>
        <end position="582"/>
    </location>
</feature>
<evidence type="ECO:0000256" key="1">
    <source>
        <dbReference type="SAM" id="MobiDB-lite"/>
    </source>
</evidence>
<accession>A0ABR2K074</accession>
<evidence type="ECO:0000313" key="3">
    <source>
        <dbReference type="Proteomes" id="UP001470230"/>
    </source>
</evidence>
<sequence length="582" mass="67202">MISNSFIQLDLNEWCLSSEIPNASDIISDIILDASDVQSYFEPELGCLLMIISKFQYRPLNDKFTTPYIFENGFCVKVHREQNLFSYQMKYHDHFLIESTNDSICFQPDESLCIHLNFPFEICVVFNSQSILFDGEKIFLIEKGERVTYITNDGIFVSQINDPIIINQYGTISQKKDGKWNSVTSNSTTFIDGKKANLKSSYTINYSTGTKSMIRPDQIEYYINQNGTRRILFNDGISIEQKSNINITYDVPDFPLIQFNEGSFNIHMNSLSFTFSNNKTVSIKSDLFTSNFDGEKLVINMSDINIELKQNECNVKSQTTSLHADSVNSNNKFESTTPQSEIEKKYPIRFLAIRNDFSGVEFVRKDSELLKDAVFQSNKIPHPYGGPVTVLEAHFKDNEKDPFIFIENEPLKLPDDENELKKIFEGNDEEVDIENDRKTFSSDNVIFARIIENFLENENENFHANFLDFSNLNNDVQLPMPVPTLPPRLQKMQYNLYQDKVKDLGFGCVLNYFKSHQADFVIIDNEYEIIEEEEEEEEHVIENMVNFKLKQYEISGADIDYSGQNVINDLPPPPRSQANDFK</sequence>
<comment type="caution">
    <text evidence="2">The sequence shown here is derived from an EMBL/GenBank/DDBJ whole genome shotgun (WGS) entry which is preliminary data.</text>
</comment>
<dbReference type="Proteomes" id="UP001470230">
    <property type="component" value="Unassembled WGS sequence"/>
</dbReference>
<dbReference type="EMBL" id="JAPFFF010000008">
    <property type="protein sequence ID" value="KAK8884520.1"/>
    <property type="molecule type" value="Genomic_DNA"/>
</dbReference>
<protein>
    <submittedName>
        <fullName evidence="2">Uncharacterized protein</fullName>
    </submittedName>
</protein>
<proteinExistence type="predicted"/>
<keyword evidence="3" id="KW-1185">Reference proteome</keyword>
<organism evidence="2 3">
    <name type="scientific">Tritrichomonas musculus</name>
    <dbReference type="NCBI Taxonomy" id="1915356"/>
    <lineage>
        <taxon>Eukaryota</taxon>
        <taxon>Metamonada</taxon>
        <taxon>Parabasalia</taxon>
        <taxon>Tritrichomonadida</taxon>
        <taxon>Tritrichomonadidae</taxon>
        <taxon>Tritrichomonas</taxon>
    </lineage>
</organism>